<dbReference type="InterPro" id="IPR012444">
    <property type="entry name" value="DUF1647"/>
</dbReference>
<dbReference type="EMBL" id="JARK01001345">
    <property type="protein sequence ID" value="EYC27044.1"/>
    <property type="molecule type" value="Genomic_DNA"/>
</dbReference>
<protein>
    <submittedName>
        <fullName evidence="1">Uncharacterized protein</fullName>
    </submittedName>
</protein>
<dbReference type="AlphaFoldDB" id="A0A016VHK0"/>
<dbReference type="OrthoDB" id="10053392at2759"/>
<keyword evidence="2" id="KW-1185">Reference proteome</keyword>
<sequence length="428" mass="48634">MVFIGCEGIAIGYNMAVKGHLKQPRLNDSTCWTELLDLVERLDLCKCLLVMKTRQSLYAVLAASALLFLCAIMAKPHEAVSTSARITVLETECQCALNGEQYDFCYRLPPEAHVKGRRFDCEHTHSLERLDLLSDKNVLNFEHQALPEPPFVTAMTDNHFKEGLTLIANIRQIFPRKKIYVYDLGLQTPSLNQLKDMCELEVRRFPFDDYPPYVKNIGEYRWKPLIIAETLNEFGAVWYMDTSVRWKKDKLDEVHSQVTCQTDHPRREDNTLLNNSSILCKKSGYLLHSSSGHGVFPTTHPGVYTYIPTDVEMLKKKSENHDAGFVFVAKTIESIKILKWYVLCALEKNCMAPSGARLRCQFGSDRNTQYANCHRYDQSVINLLLSNAYGYNARNYVSSLGSDGAVIDRAADTKLTKKDFLCNATIAS</sequence>
<proteinExistence type="predicted"/>
<comment type="caution">
    <text evidence="1">The sequence shown here is derived from an EMBL/GenBank/DDBJ whole genome shotgun (WGS) entry which is preliminary data.</text>
</comment>
<reference evidence="2" key="1">
    <citation type="journal article" date="2015" name="Nat. Genet.">
        <title>The genome and transcriptome of the zoonotic hookworm Ancylostoma ceylanicum identify infection-specific gene families.</title>
        <authorList>
            <person name="Schwarz E.M."/>
            <person name="Hu Y."/>
            <person name="Antoshechkin I."/>
            <person name="Miller M.M."/>
            <person name="Sternberg P.W."/>
            <person name="Aroian R.V."/>
        </authorList>
    </citation>
    <scope>NUCLEOTIDE SEQUENCE</scope>
    <source>
        <strain evidence="2">HY135</strain>
    </source>
</reference>
<dbReference type="PANTHER" id="PTHR31389:SF4">
    <property type="entry name" value="LD39211P"/>
    <property type="match status" value="1"/>
</dbReference>
<dbReference type="Proteomes" id="UP000024635">
    <property type="component" value="Unassembled WGS sequence"/>
</dbReference>
<dbReference type="PANTHER" id="PTHR31389">
    <property type="entry name" value="LD39211P"/>
    <property type="match status" value="1"/>
</dbReference>
<gene>
    <name evidence="1" type="primary">Acey_s0009.g486</name>
    <name evidence="1" type="ORF">Y032_0009g486</name>
</gene>
<dbReference type="Pfam" id="PF07801">
    <property type="entry name" value="DUF1647"/>
    <property type="match status" value="1"/>
</dbReference>
<evidence type="ECO:0000313" key="1">
    <source>
        <dbReference type="EMBL" id="EYC27044.1"/>
    </source>
</evidence>
<name>A0A016VHK0_9BILA</name>
<evidence type="ECO:0000313" key="2">
    <source>
        <dbReference type="Proteomes" id="UP000024635"/>
    </source>
</evidence>
<accession>A0A016VHK0</accession>
<organism evidence="1 2">
    <name type="scientific">Ancylostoma ceylanicum</name>
    <dbReference type="NCBI Taxonomy" id="53326"/>
    <lineage>
        <taxon>Eukaryota</taxon>
        <taxon>Metazoa</taxon>
        <taxon>Ecdysozoa</taxon>
        <taxon>Nematoda</taxon>
        <taxon>Chromadorea</taxon>
        <taxon>Rhabditida</taxon>
        <taxon>Rhabditina</taxon>
        <taxon>Rhabditomorpha</taxon>
        <taxon>Strongyloidea</taxon>
        <taxon>Ancylostomatidae</taxon>
        <taxon>Ancylostomatinae</taxon>
        <taxon>Ancylostoma</taxon>
    </lineage>
</organism>